<feature type="compositionally biased region" description="Low complexity" evidence="1">
    <location>
        <begin position="88"/>
        <end position="113"/>
    </location>
</feature>
<organism evidence="3">
    <name type="scientific">Entomoneis paludosa</name>
    <dbReference type="NCBI Taxonomy" id="265537"/>
    <lineage>
        <taxon>Eukaryota</taxon>
        <taxon>Sar</taxon>
        <taxon>Stramenopiles</taxon>
        <taxon>Ochrophyta</taxon>
        <taxon>Bacillariophyta</taxon>
        <taxon>Bacillariophyceae</taxon>
        <taxon>Bacillariophycidae</taxon>
        <taxon>Entomoneidaceae</taxon>
        <taxon>Entomoneis</taxon>
    </lineage>
</organism>
<feature type="region of interest" description="Disordered" evidence="1">
    <location>
        <begin position="431"/>
        <end position="457"/>
    </location>
</feature>
<dbReference type="EMBL" id="HBHT01031666">
    <property type="protein sequence ID" value="CAD9983719.1"/>
    <property type="molecule type" value="Transcribed_RNA"/>
</dbReference>
<feature type="compositionally biased region" description="Polar residues" evidence="1">
    <location>
        <begin position="364"/>
        <end position="386"/>
    </location>
</feature>
<feature type="compositionally biased region" description="Basic and acidic residues" evidence="1">
    <location>
        <begin position="272"/>
        <end position="281"/>
    </location>
</feature>
<gene>
    <name evidence="2" type="ORF">APAL1065_LOCUS21268</name>
    <name evidence="3" type="ORF">APAL1065_LOCUS21269</name>
</gene>
<feature type="region of interest" description="Disordered" evidence="1">
    <location>
        <begin position="78"/>
        <end position="329"/>
    </location>
</feature>
<feature type="compositionally biased region" description="Polar residues" evidence="1">
    <location>
        <begin position="286"/>
        <end position="298"/>
    </location>
</feature>
<proteinExistence type="predicted"/>
<evidence type="ECO:0000313" key="2">
    <source>
        <dbReference type="EMBL" id="CAD9983718.1"/>
    </source>
</evidence>
<feature type="region of interest" description="Disordered" evidence="1">
    <location>
        <begin position="357"/>
        <end position="386"/>
    </location>
</feature>
<evidence type="ECO:0000256" key="1">
    <source>
        <dbReference type="SAM" id="MobiDB-lite"/>
    </source>
</evidence>
<feature type="compositionally biased region" description="Polar residues" evidence="1">
    <location>
        <begin position="431"/>
        <end position="451"/>
    </location>
</feature>
<evidence type="ECO:0000313" key="3">
    <source>
        <dbReference type="EMBL" id="CAD9983719.1"/>
    </source>
</evidence>
<sequence length="559" mass="60795">MTISESQAIEELKTAFPFHSVAAIRATLLAKHQEYGRSAAAVSAASAILSDFQDMNEDREAVVERYSFLAPVGKLHIKTARKPGGGSTSIKKSASSGSTSIKKSASSESSSGKVKSKRSSSNKKSPKRGTQRTSTRSQKSSSSSLPPLKEVTISFRGGDIEVVASPRLVGDASISKKKKKRPKDTLGSPKVSSEKPKKKKDVTLPSSRSSDDKEKASAQKPRKKRDVSLSIQSGDDDANVLSPRIGATNRIKAKGPLGSPTLTSQKKKKSTSFRDHDKTIADETENVLSPRTGASNQKPLKKKKDPLVSPSVSGTKKKKKKTRRPSKGAAAVLEDVVDEKENITKKSVETLAQEIQQALEPQESEPSSWDQQQYQPARSSLSLSQTNSNDQSELLLYLLMETPYRLAAEIMLGLHLIVKTDSVCEIRFQSTSRTASQATHAQPETPPSTVTEADDSGNIELVISPPLVKRPNRFATSPLCQEEYFATWAAEAPPGAIQDLRSLMAIYMDDNVTSTSCSSGQQEQEENHDFDEWVTKTSPQTVDASIEFLQYFLESGGHI</sequence>
<feature type="compositionally biased region" description="Basic residues" evidence="1">
    <location>
        <begin position="315"/>
        <end position="326"/>
    </location>
</feature>
<reference evidence="3" key="1">
    <citation type="submission" date="2021-01" db="EMBL/GenBank/DDBJ databases">
        <authorList>
            <person name="Corre E."/>
            <person name="Pelletier E."/>
            <person name="Niang G."/>
            <person name="Scheremetjew M."/>
            <person name="Finn R."/>
            <person name="Kale V."/>
            <person name="Holt S."/>
            <person name="Cochrane G."/>
            <person name="Meng A."/>
            <person name="Brown T."/>
            <person name="Cohen L."/>
        </authorList>
    </citation>
    <scope>NUCLEOTIDE SEQUENCE</scope>
    <source>
        <strain evidence="3">CCMP125</strain>
    </source>
</reference>
<accession>A0A6U3CTJ2</accession>
<dbReference type="AlphaFoldDB" id="A0A6U3CTJ2"/>
<feature type="compositionally biased region" description="Low complexity" evidence="1">
    <location>
        <begin position="131"/>
        <end position="149"/>
    </location>
</feature>
<protein>
    <submittedName>
        <fullName evidence="3">Uncharacterized protein</fullName>
    </submittedName>
</protein>
<name>A0A6U3CTJ2_9STRA</name>
<dbReference type="EMBL" id="HBHT01031665">
    <property type="protein sequence ID" value="CAD9983718.1"/>
    <property type="molecule type" value="Transcribed_RNA"/>
</dbReference>
<feature type="compositionally biased region" description="Basic residues" evidence="1">
    <location>
        <begin position="114"/>
        <end position="130"/>
    </location>
</feature>